<feature type="domain" description="ABC transmembrane type-1" evidence="13">
    <location>
        <begin position="22"/>
        <end position="211"/>
    </location>
</feature>
<dbReference type="RefSeq" id="WP_261970200.1">
    <property type="nucleotide sequence ID" value="NZ_JAHHZF010000010.1"/>
</dbReference>
<dbReference type="InterPro" id="IPR043429">
    <property type="entry name" value="ArtM/GltK/GlnP/TcyL/YhdX-like"/>
</dbReference>
<dbReference type="PROSITE" id="PS50928">
    <property type="entry name" value="ABC_TM1"/>
    <property type="match status" value="1"/>
</dbReference>
<evidence type="ECO:0000256" key="1">
    <source>
        <dbReference type="ARBA" id="ARBA00004429"/>
    </source>
</evidence>
<dbReference type="Pfam" id="PF00528">
    <property type="entry name" value="BPD_transp_1"/>
    <property type="match status" value="1"/>
</dbReference>
<evidence type="ECO:0000256" key="11">
    <source>
        <dbReference type="ARBA" id="ARBA00073645"/>
    </source>
</evidence>
<comment type="caution">
    <text evidence="14">The sequence shown here is derived from an EMBL/GenBank/DDBJ whole genome shotgun (WGS) entry which is preliminary data.</text>
</comment>
<gene>
    <name evidence="14" type="ORF">KL771_19505</name>
</gene>
<dbReference type="CDD" id="cd06261">
    <property type="entry name" value="TM_PBP2"/>
    <property type="match status" value="1"/>
</dbReference>
<feature type="transmembrane region" description="Helical" evidence="12">
    <location>
        <begin position="187"/>
        <end position="207"/>
    </location>
</feature>
<name>A0A947GE93_9HYPH</name>
<comment type="similarity">
    <text evidence="2">Belongs to the binding-protein-dependent transport system permease family. HisMQ subfamily.</text>
</comment>
<dbReference type="EMBL" id="JAHHZF010000010">
    <property type="protein sequence ID" value="MBT9291662.1"/>
    <property type="molecule type" value="Genomic_DNA"/>
</dbReference>
<comment type="function">
    <text evidence="9">Part of the ABC transporter complex GltIJKL involved in glutamate and aspartate uptake. Probably responsible for the translocation of the substrate across the membrane.</text>
</comment>
<dbReference type="FunFam" id="1.10.3720.10:FF:000006">
    <property type="entry name" value="Glutamate/aspartate ABC transporter, permease protein GltK"/>
    <property type="match status" value="1"/>
</dbReference>
<evidence type="ECO:0000259" key="13">
    <source>
        <dbReference type="PROSITE" id="PS50928"/>
    </source>
</evidence>
<dbReference type="GO" id="GO:0043190">
    <property type="term" value="C:ATP-binding cassette (ABC) transporter complex"/>
    <property type="evidence" value="ECO:0007669"/>
    <property type="project" value="InterPro"/>
</dbReference>
<keyword evidence="4" id="KW-1003">Cell membrane</keyword>
<comment type="subcellular location">
    <subcellularLocation>
        <location evidence="1">Cell inner membrane</location>
        <topology evidence="1">Multi-pass membrane protein</topology>
    </subcellularLocation>
    <subcellularLocation>
        <location evidence="12">Cell membrane</location>
        <topology evidence="12">Multi-pass membrane protein</topology>
    </subcellularLocation>
</comment>
<protein>
    <recommendedName>
        <fullName evidence="11">Glutamate/aspartate import permease protein GltK</fullName>
    </recommendedName>
</protein>
<comment type="subunit">
    <text evidence="10">The complex is composed of two ATP-binding proteins (GltL), two transmembrane proteins (GltJ and GltK) and a solute-binding protein (GltI).</text>
</comment>
<keyword evidence="6" id="KW-0029">Amino-acid transport</keyword>
<dbReference type="Gene3D" id="1.10.3720.10">
    <property type="entry name" value="MetI-like"/>
    <property type="match status" value="1"/>
</dbReference>
<feature type="transmembrane region" description="Helical" evidence="12">
    <location>
        <begin position="20"/>
        <end position="48"/>
    </location>
</feature>
<accession>A0A947GE93</accession>
<evidence type="ECO:0000256" key="5">
    <source>
        <dbReference type="ARBA" id="ARBA00022692"/>
    </source>
</evidence>
<dbReference type="NCBIfam" id="TIGR01726">
    <property type="entry name" value="HEQRo_perm_3TM"/>
    <property type="match status" value="1"/>
</dbReference>
<dbReference type="Proteomes" id="UP000766595">
    <property type="component" value="Unassembled WGS sequence"/>
</dbReference>
<keyword evidence="7 12" id="KW-1133">Transmembrane helix</keyword>
<keyword evidence="5 12" id="KW-0812">Transmembrane</keyword>
<feature type="transmembrane region" description="Helical" evidence="12">
    <location>
        <begin position="60"/>
        <end position="81"/>
    </location>
</feature>
<keyword evidence="8 12" id="KW-0472">Membrane</keyword>
<evidence type="ECO:0000256" key="7">
    <source>
        <dbReference type="ARBA" id="ARBA00022989"/>
    </source>
</evidence>
<evidence type="ECO:0000256" key="4">
    <source>
        <dbReference type="ARBA" id="ARBA00022475"/>
    </source>
</evidence>
<dbReference type="InterPro" id="IPR035906">
    <property type="entry name" value="MetI-like_sf"/>
</dbReference>
<keyword evidence="3 12" id="KW-0813">Transport</keyword>
<evidence type="ECO:0000256" key="6">
    <source>
        <dbReference type="ARBA" id="ARBA00022970"/>
    </source>
</evidence>
<dbReference type="PANTHER" id="PTHR30614">
    <property type="entry name" value="MEMBRANE COMPONENT OF AMINO ACID ABC TRANSPORTER"/>
    <property type="match status" value="1"/>
</dbReference>
<proteinExistence type="inferred from homology"/>
<dbReference type="SUPFAM" id="SSF161098">
    <property type="entry name" value="MetI-like"/>
    <property type="match status" value="1"/>
</dbReference>
<dbReference type="InterPro" id="IPR010065">
    <property type="entry name" value="AA_ABC_transptr_permease_3TM"/>
</dbReference>
<dbReference type="AlphaFoldDB" id="A0A947GE93"/>
<organism evidence="14 15">
    <name type="scientific">Prosthecodimorpha staleyi</name>
    <dbReference type="NCBI Taxonomy" id="2840188"/>
    <lineage>
        <taxon>Bacteria</taxon>
        <taxon>Pseudomonadati</taxon>
        <taxon>Pseudomonadota</taxon>
        <taxon>Alphaproteobacteria</taxon>
        <taxon>Hyphomicrobiales</taxon>
        <taxon>Ancalomicrobiaceae</taxon>
        <taxon>Prosthecodimorpha</taxon>
    </lineage>
</organism>
<evidence type="ECO:0000256" key="3">
    <source>
        <dbReference type="ARBA" id="ARBA00022448"/>
    </source>
</evidence>
<sequence length="239" mass="26424">MKVWNWEGFFSYFVNGYLLTGALVTLALAAATLAIGFVLGMVLVLFRLSGNPILSGYARFHVWLFRGTPLLVQLIIIYTGLPQLGLARFSVIESALIGLALNEAAYLSEILRGGILSVHQGQRDAAYSLGLNRSKTFLLIVMPQALRVSIPALGNSVNGLLKTTSIASVISMEELLRRGQILMQQRFEVLEVFTCIAILYLCMTTLWEMIQRRIEAHFAKGYAAKAPEDDSPELARDAR</sequence>
<dbReference type="GO" id="GO:0022857">
    <property type="term" value="F:transmembrane transporter activity"/>
    <property type="evidence" value="ECO:0007669"/>
    <property type="project" value="InterPro"/>
</dbReference>
<dbReference type="GO" id="GO:0006865">
    <property type="term" value="P:amino acid transport"/>
    <property type="evidence" value="ECO:0007669"/>
    <property type="project" value="UniProtKB-KW"/>
</dbReference>
<evidence type="ECO:0000313" key="14">
    <source>
        <dbReference type="EMBL" id="MBT9291662.1"/>
    </source>
</evidence>
<evidence type="ECO:0000256" key="12">
    <source>
        <dbReference type="RuleBase" id="RU363032"/>
    </source>
</evidence>
<evidence type="ECO:0000256" key="10">
    <source>
        <dbReference type="ARBA" id="ARBA00062718"/>
    </source>
</evidence>
<dbReference type="InterPro" id="IPR000515">
    <property type="entry name" value="MetI-like"/>
</dbReference>
<evidence type="ECO:0000256" key="8">
    <source>
        <dbReference type="ARBA" id="ARBA00023136"/>
    </source>
</evidence>
<evidence type="ECO:0000256" key="2">
    <source>
        <dbReference type="ARBA" id="ARBA00010072"/>
    </source>
</evidence>
<evidence type="ECO:0000313" key="15">
    <source>
        <dbReference type="Proteomes" id="UP000766595"/>
    </source>
</evidence>
<reference evidence="14 15" key="1">
    <citation type="submission" date="2021-06" db="EMBL/GenBank/DDBJ databases">
        <authorList>
            <person name="Grouzdev D.S."/>
            <person name="Koziaeva V."/>
        </authorList>
    </citation>
    <scope>NUCLEOTIDE SEQUENCE [LARGE SCALE GENOMIC DNA]</scope>
    <source>
        <strain evidence="14 15">22</strain>
    </source>
</reference>
<keyword evidence="15" id="KW-1185">Reference proteome</keyword>
<evidence type="ECO:0000256" key="9">
    <source>
        <dbReference type="ARBA" id="ARBA00060298"/>
    </source>
</evidence>
<dbReference type="PANTHER" id="PTHR30614:SF0">
    <property type="entry name" value="L-CYSTINE TRANSPORT SYSTEM PERMEASE PROTEIN TCYL"/>
    <property type="match status" value="1"/>
</dbReference>